<keyword evidence="1 5" id="KW-0732">Signal</keyword>
<keyword evidence="2" id="KW-0677">Repeat</keyword>
<evidence type="ECO:0000313" key="7">
    <source>
        <dbReference type="EMBL" id="VYS49690.1"/>
    </source>
</evidence>
<dbReference type="Pfam" id="PF01657">
    <property type="entry name" value="Stress-antifung"/>
    <property type="match status" value="2"/>
</dbReference>
<feature type="compositionally biased region" description="Pro residues" evidence="3">
    <location>
        <begin position="248"/>
        <end position="262"/>
    </location>
</feature>
<dbReference type="InterPro" id="IPR002902">
    <property type="entry name" value="GNK2"/>
</dbReference>
<evidence type="ECO:0000259" key="6">
    <source>
        <dbReference type="PROSITE" id="PS51473"/>
    </source>
</evidence>
<dbReference type="InterPro" id="IPR038408">
    <property type="entry name" value="GNK2_sf"/>
</dbReference>
<dbReference type="EMBL" id="CACRSJ010000104">
    <property type="protein sequence ID" value="VYS49690.1"/>
    <property type="molecule type" value="Genomic_DNA"/>
</dbReference>
<keyword evidence="4" id="KW-1133">Transmembrane helix</keyword>
<feature type="region of interest" description="Disordered" evidence="3">
    <location>
        <begin position="248"/>
        <end position="272"/>
    </location>
</feature>
<dbReference type="Pfam" id="PF22812">
    <property type="entry name" value="CR_prot_dom_plant"/>
    <property type="match status" value="1"/>
</dbReference>
<dbReference type="PROSITE" id="PS51473">
    <property type="entry name" value="GNK2"/>
    <property type="match status" value="2"/>
</dbReference>
<feature type="signal peptide" evidence="5">
    <location>
        <begin position="1"/>
        <end position="25"/>
    </location>
</feature>
<sequence length="341" mass="38579">MFSLPLHQSKLIFLLSFLLIKTLNAQPTYLLSYCYTSGNYTPNSSYKSNLDALISVLDSQSSNKGFYSYASGSSPTTTVYGTYLCRGDISSSTCETCISRASKNVFIWCPVQKEAIIWYEECFLRYSSRKIFSILDQGPFVTWTSYDTTLYQFYFINTVEYRMDRLIQEAYSSSSYFAEETYHVSYLGEVYDLNGLVQCTPDLNQYDCYRCLKSAYNETNDCCYGKRFALVYSSNCMLTYKATFLAPPPPPPPPSPPPPPPQRLYGENDTPSSDESFSFKLGKVFRRIIAPVIAAVVIILVICVCSLCCCCINKKKKANQREASIEIPTLNTGENLTVDHQ</sequence>
<feature type="domain" description="Gnk2-homologous" evidence="6">
    <location>
        <begin position="136"/>
        <end position="245"/>
    </location>
</feature>
<evidence type="ECO:0000313" key="8">
    <source>
        <dbReference type="Proteomes" id="UP000426265"/>
    </source>
</evidence>
<reference evidence="7 8" key="1">
    <citation type="submission" date="2019-11" db="EMBL/GenBank/DDBJ databases">
        <authorList>
            <person name="Jiao W.-B."/>
            <person name="Schneeberger K."/>
        </authorList>
    </citation>
    <scope>NUCLEOTIDE SEQUENCE [LARGE SCALE GENOMIC DNA]</scope>
    <source>
        <strain evidence="8">cv. An-1</strain>
    </source>
</reference>
<evidence type="ECO:0000256" key="1">
    <source>
        <dbReference type="ARBA" id="ARBA00022729"/>
    </source>
</evidence>
<name>A0A654ELT8_ARATH</name>
<accession>A0A654ELT8</accession>
<evidence type="ECO:0000256" key="2">
    <source>
        <dbReference type="ARBA" id="ARBA00022737"/>
    </source>
</evidence>
<feature type="transmembrane region" description="Helical" evidence="4">
    <location>
        <begin position="288"/>
        <end position="312"/>
    </location>
</feature>
<dbReference type="AlphaFoldDB" id="A0A654ELT8"/>
<dbReference type="Proteomes" id="UP000426265">
    <property type="component" value="Unassembled WGS sequence"/>
</dbReference>
<keyword evidence="4" id="KW-0812">Transmembrane</keyword>
<dbReference type="PANTHER" id="PTHR32099:SF105">
    <property type="entry name" value="CYSTEINE-RICH REPEAT SECRETORY PROTEIN 1"/>
    <property type="match status" value="1"/>
</dbReference>
<feature type="domain" description="Gnk2-homologous" evidence="6">
    <location>
        <begin position="28"/>
        <end position="131"/>
    </location>
</feature>
<proteinExistence type="predicted"/>
<feature type="chain" id="PRO_5024831730" description="Gnk2-homologous domain-containing protein" evidence="5">
    <location>
        <begin position="26"/>
        <end position="341"/>
    </location>
</feature>
<evidence type="ECO:0000256" key="3">
    <source>
        <dbReference type="SAM" id="MobiDB-lite"/>
    </source>
</evidence>
<organism evidence="7 8">
    <name type="scientific">Arabidopsis thaliana</name>
    <name type="common">Mouse-ear cress</name>
    <dbReference type="NCBI Taxonomy" id="3702"/>
    <lineage>
        <taxon>Eukaryota</taxon>
        <taxon>Viridiplantae</taxon>
        <taxon>Streptophyta</taxon>
        <taxon>Embryophyta</taxon>
        <taxon>Tracheophyta</taxon>
        <taxon>Spermatophyta</taxon>
        <taxon>Magnoliopsida</taxon>
        <taxon>eudicotyledons</taxon>
        <taxon>Gunneridae</taxon>
        <taxon>Pentapetalae</taxon>
        <taxon>rosids</taxon>
        <taxon>malvids</taxon>
        <taxon>Brassicales</taxon>
        <taxon>Brassicaceae</taxon>
        <taxon>Camelineae</taxon>
        <taxon>Arabidopsis</taxon>
    </lineage>
</organism>
<dbReference type="Gene3D" id="3.30.430.20">
    <property type="entry name" value="Gnk2 domain, C-X8-C-X2-C motif"/>
    <property type="match status" value="2"/>
</dbReference>
<dbReference type="PANTHER" id="PTHR32099">
    <property type="entry name" value="CYSTEINE-RICH REPEAT SECRETORY PROTEIN"/>
    <property type="match status" value="1"/>
</dbReference>
<keyword evidence="4" id="KW-0472">Membrane</keyword>
<dbReference type="FunFam" id="3.30.430.20:FF:000003">
    <property type="entry name" value="Cysteine-rich RLK (RECEPTOR-like protein kinase) 10"/>
    <property type="match status" value="1"/>
</dbReference>
<gene>
    <name evidence="7" type="ORF">AN1_LOCUS5164</name>
</gene>
<protein>
    <recommendedName>
        <fullName evidence="6">Gnk2-homologous domain-containing protein</fullName>
    </recommendedName>
</protein>
<evidence type="ECO:0000256" key="5">
    <source>
        <dbReference type="SAM" id="SignalP"/>
    </source>
</evidence>
<dbReference type="CDD" id="cd23509">
    <property type="entry name" value="Gnk2-like"/>
    <property type="match status" value="2"/>
</dbReference>
<dbReference type="InterPro" id="IPR054603">
    <property type="entry name" value="CR_prot_dom_plant"/>
</dbReference>
<evidence type="ECO:0000256" key="4">
    <source>
        <dbReference type="SAM" id="Phobius"/>
    </source>
</evidence>
<dbReference type="ExpressionAtlas" id="A0A654ELT8">
    <property type="expression patterns" value="baseline and differential"/>
</dbReference>